<dbReference type="GO" id="GO:0042759">
    <property type="term" value="P:long-chain fatty acid biosynthetic process"/>
    <property type="evidence" value="ECO:0007669"/>
    <property type="project" value="TreeGrafter"/>
</dbReference>
<feature type="chain" id="PRO_5012170162" description="Neutral ceramidase" evidence="6">
    <location>
        <begin position="20"/>
        <end position="660"/>
    </location>
</feature>
<gene>
    <name evidence="9" type="ORF">SAMN06296036_102420</name>
</gene>
<keyword evidence="10" id="KW-1185">Reference proteome</keyword>
<feature type="binding site" evidence="4">
    <location>
        <position position="119"/>
    </location>
    <ligand>
        <name>Zn(2+)</name>
        <dbReference type="ChEBI" id="CHEBI:29105"/>
    </ligand>
</feature>
<dbReference type="EMBL" id="FWZT01000002">
    <property type="protein sequence ID" value="SME98120.1"/>
    <property type="molecule type" value="Genomic_DNA"/>
</dbReference>
<feature type="domain" description="Neutral/alkaline non-lysosomal ceramidase C-terminal" evidence="8">
    <location>
        <begin position="497"/>
        <end position="656"/>
    </location>
</feature>
<dbReference type="Pfam" id="PF04734">
    <property type="entry name" value="Ceramidase_alk"/>
    <property type="match status" value="1"/>
</dbReference>
<dbReference type="GO" id="GO:0046514">
    <property type="term" value="P:ceramide catabolic process"/>
    <property type="evidence" value="ECO:0007669"/>
    <property type="project" value="InterPro"/>
</dbReference>
<dbReference type="GO" id="GO:0016020">
    <property type="term" value="C:membrane"/>
    <property type="evidence" value="ECO:0007669"/>
    <property type="project" value="GOC"/>
</dbReference>
<keyword evidence="2 5" id="KW-0378">Hydrolase</keyword>
<dbReference type="Proteomes" id="UP000192907">
    <property type="component" value="Unassembled WGS sequence"/>
</dbReference>
<evidence type="ECO:0000256" key="2">
    <source>
        <dbReference type="ARBA" id="ARBA00022801"/>
    </source>
</evidence>
<feature type="domain" description="Neutral/alkaline non-lysosomal ceramidase N-terminal" evidence="7">
    <location>
        <begin position="27"/>
        <end position="494"/>
    </location>
</feature>
<evidence type="ECO:0000259" key="7">
    <source>
        <dbReference type="Pfam" id="PF04734"/>
    </source>
</evidence>
<evidence type="ECO:0000256" key="6">
    <source>
        <dbReference type="SAM" id="SignalP"/>
    </source>
</evidence>
<name>A0A1Y6B993_9BACT</name>
<evidence type="ECO:0000256" key="5">
    <source>
        <dbReference type="RuleBase" id="RU366019"/>
    </source>
</evidence>
<feature type="binding site" evidence="4">
    <location>
        <position position="428"/>
    </location>
    <ligand>
        <name>Zn(2+)</name>
        <dbReference type="ChEBI" id="CHEBI:29105"/>
    </ligand>
</feature>
<reference evidence="10" key="1">
    <citation type="submission" date="2017-04" db="EMBL/GenBank/DDBJ databases">
        <authorList>
            <person name="Varghese N."/>
            <person name="Submissions S."/>
        </authorList>
    </citation>
    <scope>NUCLEOTIDE SEQUENCE [LARGE SCALE GENOMIC DNA]</scope>
    <source>
        <strain evidence="10">RKEM611</strain>
    </source>
</reference>
<keyword evidence="4" id="KW-0862">Zinc</keyword>
<evidence type="ECO:0000256" key="3">
    <source>
        <dbReference type="PIRSR" id="PIRSR606823-1"/>
    </source>
</evidence>
<evidence type="ECO:0000256" key="1">
    <source>
        <dbReference type="ARBA" id="ARBA00009835"/>
    </source>
</evidence>
<dbReference type="GO" id="GO:0046512">
    <property type="term" value="P:sphingosine biosynthetic process"/>
    <property type="evidence" value="ECO:0007669"/>
    <property type="project" value="TreeGrafter"/>
</dbReference>
<dbReference type="GO" id="GO:0046872">
    <property type="term" value="F:metal ion binding"/>
    <property type="evidence" value="ECO:0007669"/>
    <property type="project" value="UniProtKB-KW"/>
</dbReference>
<dbReference type="EC" id="3.5.1.23" evidence="5"/>
<comment type="catalytic activity">
    <reaction evidence="5">
        <text>an N-acylsphing-4-enine + H2O = sphing-4-enine + a fatty acid</text>
        <dbReference type="Rhea" id="RHEA:20856"/>
        <dbReference type="ChEBI" id="CHEBI:15377"/>
        <dbReference type="ChEBI" id="CHEBI:28868"/>
        <dbReference type="ChEBI" id="CHEBI:52639"/>
        <dbReference type="ChEBI" id="CHEBI:57756"/>
        <dbReference type="EC" id="3.5.1.23"/>
    </reaction>
</comment>
<dbReference type="InterPro" id="IPR038445">
    <property type="entry name" value="NCDase_C_sf"/>
</dbReference>
<dbReference type="GO" id="GO:0017040">
    <property type="term" value="F:N-acylsphingosine amidohydrolase activity"/>
    <property type="evidence" value="ECO:0007669"/>
    <property type="project" value="UniProtKB-UniRule"/>
</dbReference>
<feature type="active site" description="Nucleophile" evidence="3">
    <location>
        <position position="277"/>
    </location>
</feature>
<dbReference type="AlphaFoldDB" id="A0A1Y6B993"/>
<protein>
    <recommendedName>
        <fullName evidence="5">Neutral ceramidase</fullName>
        <ecNumber evidence="5">3.5.1.23</ecNumber>
    </recommendedName>
</protein>
<dbReference type="PANTHER" id="PTHR12670:SF1">
    <property type="entry name" value="NEUTRAL CERAMIDASE"/>
    <property type="match status" value="1"/>
</dbReference>
<sequence length="660" mass="73665">MRLAILGMLLISFFQAAHAEAEKNCQYLAGASAHDITGPMIGTIMNGYGSPDHRPHGIHMRLWSRSLVLQDSCTGQIVSLTVNDLGMIFSDLKQTILDRLEQEVPGQFSHRNLLLAATHTHSALGGYSHRTLYNIPTLGFHSEVYEAIVTGTVKSIIDAYHSMEPSRLFVNQGRLSGAGFNRSIAAYNSNPSWERDLYSAPVPETMTLLKVVKKSGQDLASFNWFAVHPVSLPLSGQMISGDNKGLAAYYLEKSVTQKQGQKGYVAGFLQGNSGDVSPYPISIDGYQHQKGWQRLEDSAQKQFQKAKVLHQEARQELAGPMKIVHTFIDLHTYGIDGQNGGKTCYGALGFAFAAGTENANPLALFEEGLPKQGASWPHLQLMPEDQSCHGEKKILLPTGRFNPSWTPHVLPFQIITIGSLAIIAAPFEITTMAGRRMKRLLRESIESLGIRYTVLSALANDYAHYVTTPEEYQAQHYEGGSTLFGIRTLEAYIEIYRKLMTQLKASEPFRVKKGYEALQRPWFKAGIELTLDSKPIYKNYGSLVVPLMSQYQHGEPITAKFWAGDPRHSQANKGNYFRIEKQSATSSDWQEVLNDHDHETRVHWEAAGLRQSQMVLTWLTSLSSQEDGVYRICHRGQAKGLWSGLQPYNTCSKPFALRRK</sequence>
<dbReference type="InterPro" id="IPR006823">
    <property type="entry name" value="Ceramidase_alk"/>
</dbReference>
<comment type="cofactor">
    <cofactor evidence="4">
        <name>Zn(2+)</name>
        <dbReference type="ChEBI" id="CHEBI:29105"/>
    </cofactor>
    <text evidence="4">Binds 1 zinc ion per subunit.</text>
</comment>
<feature type="binding site" evidence="4">
    <location>
        <position position="228"/>
    </location>
    <ligand>
        <name>Zn(2+)</name>
        <dbReference type="ChEBI" id="CHEBI:29105"/>
    </ligand>
</feature>
<dbReference type="GO" id="GO:0005576">
    <property type="term" value="C:extracellular region"/>
    <property type="evidence" value="ECO:0007669"/>
    <property type="project" value="TreeGrafter"/>
</dbReference>
<keyword evidence="5" id="KW-0746">Sphingolipid metabolism</keyword>
<evidence type="ECO:0000259" key="8">
    <source>
        <dbReference type="Pfam" id="PF17048"/>
    </source>
</evidence>
<comment type="similarity">
    <text evidence="1 5">Belongs to the neutral ceramidase family.</text>
</comment>
<dbReference type="RefSeq" id="WP_234996065.1">
    <property type="nucleotide sequence ID" value="NZ_FWZT01000002.1"/>
</dbReference>
<keyword evidence="6" id="KW-0732">Signal</keyword>
<feature type="binding site" evidence="4">
    <location>
        <position position="465"/>
    </location>
    <ligand>
        <name>Zn(2+)</name>
        <dbReference type="ChEBI" id="CHEBI:29105"/>
    </ligand>
</feature>
<proteinExistence type="inferred from homology"/>
<evidence type="ECO:0000256" key="4">
    <source>
        <dbReference type="PIRSR" id="PIRSR606823-2"/>
    </source>
</evidence>
<dbReference type="InterPro" id="IPR031331">
    <property type="entry name" value="NEUT/ALK_ceramidase_C"/>
</dbReference>
<organism evidence="9 10">
    <name type="scientific">Pseudobacteriovorax antillogorgiicola</name>
    <dbReference type="NCBI Taxonomy" id="1513793"/>
    <lineage>
        <taxon>Bacteria</taxon>
        <taxon>Pseudomonadati</taxon>
        <taxon>Bdellovibrionota</taxon>
        <taxon>Oligoflexia</taxon>
        <taxon>Oligoflexales</taxon>
        <taxon>Pseudobacteriovoracaceae</taxon>
        <taxon>Pseudobacteriovorax</taxon>
    </lineage>
</organism>
<keyword evidence="5" id="KW-0443">Lipid metabolism</keyword>
<dbReference type="InterPro" id="IPR031329">
    <property type="entry name" value="NEUT/ALK_ceramidase_N"/>
</dbReference>
<accession>A0A1Y6B993</accession>
<dbReference type="Pfam" id="PF17048">
    <property type="entry name" value="Ceramidse_alk_C"/>
    <property type="match status" value="1"/>
</dbReference>
<feature type="signal peptide" evidence="6">
    <location>
        <begin position="1"/>
        <end position="19"/>
    </location>
</feature>
<evidence type="ECO:0000313" key="9">
    <source>
        <dbReference type="EMBL" id="SME98120.1"/>
    </source>
</evidence>
<dbReference type="PANTHER" id="PTHR12670">
    <property type="entry name" value="CERAMIDASE"/>
    <property type="match status" value="1"/>
</dbReference>
<evidence type="ECO:0000313" key="10">
    <source>
        <dbReference type="Proteomes" id="UP000192907"/>
    </source>
</evidence>
<dbReference type="Gene3D" id="2.60.40.2300">
    <property type="entry name" value="Neutral/alkaline non-lysosomal ceramidase, C-terminal domain"/>
    <property type="match status" value="1"/>
</dbReference>
<dbReference type="STRING" id="1513793.SAMN06296036_102420"/>
<keyword evidence="4" id="KW-0479">Metal-binding</keyword>